<dbReference type="InterPro" id="IPR010610">
    <property type="entry name" value="EryCIII-like_C"/>
</dbReference>
<gene>
    <name evidence="2" type="ORF">RM543_16760</name>
</gene>
<dbReference type="Proteomes" id="UP001265259">
    <property type="component" value="Unassembled WGS sequence"/>
</dbReference>
<evidence type="ECO:0000313" key="3">
    <source>
        <dbReference type="Proteomes" id="UP001265259"/>
    </source>
</evidence>
<evidence type="ECO:0000313" key="2">
    <source>
        <dbReference type="EMBL" id="MDT0684336.1"/>
    </source>
</evidence>
<dbReference type="SUPFAM" id="SSF53756">
    <property type="entry name" value="UDP-Glycosyltransferase/glycogen phosphorylase"/>
    <property type="match status" value="1"/>
</dbReference>
<evidence type="ECO:0000259" key="1">
    <source>
        <dbReference type="Pfam" id="PF06722"/>
    </source>
</evidence>
<protein>
    <recommendedName>
        <fullName evidence="1">Erythromycin biosynthesis protein CIII-like C-terminal domain-containing protein</fullName>
    </recommendedName>
</protein>
<sequence>MAEGRSALLGTEAWPGAGRGHAARLSSVAALLEDAGWRTIIVQPPEGPGLPARRDGGGDATFAETLAGFGLADPGGMCARMEAWLGRIGAVVPDLVIGDLAPHLMLAARGAFPTIAIGNGFFVPPPDLSPLPVLPGLGASRVDQEALLAGVNACLLEFGRSPAACLSAAVGGDRALALTPDLLDPYAGRREGGGIGAIVPPGLTGSGGGGQGIVAYASGSVPVACRIRIAEALEAVEGERVAILPGLPGDVARRLVSKGIEVREEALPLSQIAARARLVVHSGGFGLAAAMLAAGVPQLSLHTDGEKSLTAEALVRAGVGRALRLDLLPGADVIAAEMSEAAADEDLARRARQLARHRWSDPRPAILAACEALVPD</sequence>
<dbReference type="Gene3D" id="3.40.50.2000">
    <property type="entry name" value="Glycogen Phosphorylase B"/>
    <property type="match status" value="1"/>
</dbReference>
<feature type="domain" description="Erythromycin biosynthesis protein CIII-like C-terminal" evidence="1">
    <location>
        <begin position="261"/>
        <end position="368"/>
    </location>
</feature>
<comment type="caution">
    <text evidence="2">The sequence shown here is derived from an EMBL/GenBank/DDBJ whole genome shotgun (WGS) entry which is preliminary data.</text>
</comment>
<dbReference type="EMBL" id="JAVRHL010000004">
    <property type="protein sequence ID" value="MDT0684336.1"/>
    <property type="molecule type" value="Genomic_DNA"/>
</dbReference>
<keyword evidence="3" id="KW-1185">Reference proteome</keyword>
<proteinExistence type="predicted"/>
<dbReference type="Pfam" id="PF06722">
    <property type="entry name" value="EryCIII-like_C"/>
    <property type="match status" value="1"/>
</dbReference>
<accession>A0ABU3DKZ1</accession>
<reference evidence="2 3" key="1">
    <citation type="submission" date="2023-09" db="EMBL/GenBank/DDBJ databases">
        <authorList>
            <person name="Rey-Velasco X."/>
        </authorList>
    </citation>
    <scope>NUCLEOTIDE SEQUENCE [LARGE SCALE GENOMIC DNA]</scope>
    <source>
        <strain evidence="2 3">F158</strain>
    </source>
</reference>
<name>A0ABU3DKZ1_9RHOB</name>
<organism evidence="2 3">
    <name type="scientific">Tropicimonas omnivorans</name>
    <dbReference type="NCBI Taxonomy" id="3075590"/>
    <lineage>
        <taxon>Bacteria</taxon>
        <taxon>Pseudomonadati</taxon>
        <taxon>Pseudomonadota</taxon>
        <taxon>Alphaproteobacteria</taxon>
        <taxon>Rhodobacterales</taxon>
        <taxon>Roseobacteraceae</taxon>
        <taxon>Tropicimonas</taxon>
    </lineage>
</organism>
<dbReference type="RefSeq" id="WP_311693729.1">
    <property type="nucleotide sequence ID" value="NZ_JAVRHL010000004.1"/>
</dbReference>